<reference evidence="1 2" key="1">
    <citation type="submission" date="2020-02" db="EMBL/GenBank/DDBJ databases">
        <title>Whole-genome analyses of novel actinobacteria.</title>
        <authorList>
            <person name="Sahin N."/>
        </authorList>
    </citation>
    <scope>NUCLEOTIDE SEQUENCE [LARGE SCALE GENOMIC DNA]</scope>
    <source>
        <strain evidence="1 2">A7024</strain>
    </source>
</reference>
<dbReference type="Proteomes" id="UP000481583">
    <property type="component" value="Unassembled WGS sequence"/>
</dbReference>
<gene>
    <name evidence="1" type="ORF">G5C51_04675</name>
</gene>
<accession>A0A6G4TTR4</accession>
<dbReference type="InterPro" id="IPR027417">
    <property type="entry name" value="P-loop_NTPase"/>
</dbReference>
<protein>
    <submittedName>
        <fullName evidence="1">CpsD/CapB family tyrosine-protein kinase</fullName>
    </submittedName>
</protein>
<comment type="caution">
    <text evidence="1">The sequence shown here is derived from an EMBL/GenBank/DDBJ whole genome shotgun (WGS) entry which is preliminary data.</text>
</comment>
<keyword evidence="1" id="KW-0808">Transferase</keyword>
<evidence type="ECO:0000313" key="2">
    <source>
        <dbReference type="Proteomes" id="UP000481583"/>
    </source>
</evidence>
<dbReference type="GO" id="GO:0016301">
    <property type="term" value="F:kinase activity"/>
    <property type="evidence" value="ECO:0007669"/>
    <property type="project" value="UniProtKB-KW"/>
</dbReference>
<dbReference type="EMBL" id="JAAKZV010000010">
    <property type="protein sequence ID" value="NGN63203.1"/>
    <property type="molecule type" value="Genomic_DNA"/>
</dbReference>
<keyword evidence="1" id="KW-0418">Kinase</keyword>
<dbReference type="RefSeq" id="WP_165232097.1">
    <property type="nucleotide sequence ID" value="NZ_JAAKZV010000010.1"/>
</dbReference>
<dbReference type="Gene3D" id="3.40.50.300">
    <property type="entry name" value="P-loop containing nucleotide triphosphate hydrolases"/>
    <property type="match status" value="1"/>
</dbReference>
<name>A0A6G4TTR4_9ACTN</name>
<sequence>MSVVALVSAHSGSVTCSSLALALASMRPTLLAECDPAGGTIRGGLLQGNLEASVGLHKLATADRQGPAALAVAFERQLRMLDTGGDRQFLAGLTDPRQAASLAGTWPQLAHLLELMDRRAFYDVIIDCGRLVVDAGGLHPHAFPAPLLHRADAVLLVTDASDASLALSKHALEILGKELVGHGSDAEALGLLLVERGRYNSHTVEKHLRAPMLGIMPWDVPTADYLCLGAKQPRGLARTPLMRAARSSADQIDAYARRRQTRREYSVQPANPQVADVIDRIARLRQNKDR</sequence>
<dbReference type="SUPFAM" id="SSF52540">
    <property type="entry name" value="P-loop containing nucleoside triphosphate hydrolases"/>
    <property type="match status" value="1"/>
</dbReference>
<evidence type="ECO:0000313" key="1">
    <source>
        <dbReference type="EMBL" id="NGN63203.1"/>
    </source>
</evidence>
<keyword evidence="2" id="KW-1185">Reference proteome</keyword>
<proteinExistence type="predicted"/>
<organism evidence="1 2">
    <name type="scientific">Streptomyces coryli</name>
    <dbReference type="NCBI Taxonomy" id="1128680"/>
    <lineage>
        <taxon>Bacteria</taxon>
        <taxon>Bacillati</taxon>
        <taxon>Actinomycetota</taxon>
        <taxon>Actinomycetes</taxon>
        <taxon>Kitasatosporales</taxon>
        <taxon>Streptomycetaceae</taxon>
        <taxon>Streptomyces</taxon>
    </lineage>
</organism>
<dbReference type="AlphaFoldDB" id="A0A6G4TTR4"/>